<sequence>MKNAQKTAEQIEKICKDIERLQEKLSEECKSQDLSSNEVQCKITARILRAMAKRSGRDLPLSRLIRLLTTIDTHSCLQIVLSAHFFTTVGTLLGVLGVSSAKIVAKKGAKYASNAMKTVLKGTGQVAGGALVLAFTLPELIDNCEKLVKNKHETEASRYLRTKAGEMRDAVKKVKNLLTELQEMLSEIPETECHVDLATEMCGSQTYTRGTICMEYKQTKKQDRKIEKFILISTKDISSKIGSKCKHMSDDKSDKNKKQKSLEYPRLVQQWTWDYKNKKPEIFSKIVKEFQFRLPTITMSNLRSLPNKIEEIKEMMGDDELFASDLMFFTETWLNRNSPPISLDG</sequence>
<reference evidence="2" key="1">
    <citation type="submission" date="2023-06" db="EMBL/GenBank/DDBJ databases">
        <title>Male Hemibagrus guttatus genome.</title>
        <authorList>
            <person name="Bian C."/>
        </authorList>
    </citation>
    <scope>NUCLEOTIDE SEQUENCE</scope>
    <source>
        <strain evidence="2">Male_cb2023</strain>
        <tissue evidence="2">Muscle</tissue>
    </source>
</reference>
<proteinExistence type="predicted"/>
<protein>
    <submittedName>
        <fullName evidence="2">Uncharacterized protein</fullName>
    </submittedName>
</protein>
<organism evidence="2 3">
    <name type="scientific">Hemibagrus guttatus</name>
    <dbReference type="NCBI Taxonomy" id="175788"/>
    <lineage>
        <taxon>Eukaryota</taxon>
        <taxon>Metazoa</taxon>
        <taxon>Chordata</taxon>
        <taxon>Craniata</taxon>
        <taxon>Vertebrata</taxon>
        <taxon>Euteleostomi</taxon>
        <taxon>Actinopterygii</taxon>
        <taxon>Neopterygii</taxon>
        <taxon>Teleostei</taxon>
        <taxon>Ostariophysi</taxon>
        <taxon>Siluriformes</taxon>
        <taxon>Bagridae</taxon>
        <taxon>Hemibagrus</taxon>
    </lineage>
</organism>
<evidence type="ECO:0000313" key="2">
    <source>
        <dbReference type="EMBL" id="KAK3506120.1"/>
    </source>
</evidence>
<dbReference type="Proteomes" id="UP001274896">
    <property type="component" value="Unassembled WGS sequence"/>
</dbReference>
<dbReference type="EMBL" id="JAUCMX010000152">
    <property type="protein sequence ID" value="KAK3506120.1"/>
    <property type="molecule type" value="Genomic_DNA"/>
</dbReference>
<evidence type="ECO:0000313" key="3">
    <source>
        <dbReference type="Proteomes" id="UP001274896"/>
    </source>
</evidence>
<accession>A0AAE0PQD9</accession>
<dbReference type="AlphaFoldDB" id="A0AAE0PQD9"/>
<gene>
    <name evidence="2" type="ORF">QTP70_018044</name>
</gene>
<evidence type="ECO:0000256" key="1">
    <source>
        <dbReference type="SAM" id="Coils"/>
    </source>
</evidence>
<name>A0AAE0PQD9_9TELE</name>
<comment type="caution">
    <text evidence="2">The sequence shown here is derived from an EMBL/GenBank/DDBJ whole genome shotgun (WGS) entry which is preliminary data.</text>
</comment>
<keyword evidence="1" id="KW-0175">Coiled coil</keyword>
<feature type="coiled-coil region" evidence="1">
    <location>
        <begin position="1"/>
        <end position="28"/>
    </location>
</feature>
<keyword evidence="3" id="KW-1185">Reference proteome</keyword>